<keyword evidence="1" id="KW-0472">Membrane</keyword>
<dbReference type="Proteomes" id="UP000606008">
    <property type="component" value="Unassembled WGS sequence"/>
</dbReference>
<sequence>MFTNADELINELVGNKSRYIFQLPNGLPIVRISALFSEPKSLAAFLGLALPILVNRRSYGKCLIVILAGILTLSQTFIIVCIVALISYCVYKTTKNTKSTVFIGILFVWGSLFAVATFKDNMVESSLKYTNSIAFALTLERALDRYQEAKTMTGEDSQLGGIPLQQDLEWPVVKFLRDRPLTLLTGYGPGNSMFLQPKYFEEVYSFEQHKEGLLSNHMNMRWFFYTAEFGLPIFLLFIWILTSVPHHHQFTNFFYSFLWLCFFFNEIDLIIVIFYALFKRLKSKV</sequence>
<feature type="transmembrane region" description="Helical" evidence="1">
    <location>
        <begin position="100"/>
        <end position="118"/>
    </location>
</feature>
<evidence type="ECO:0000256" key="1">
    <source>
        <dbReference type="SAM" id="Phobius"/>
    </source>
</evidence>
<dbReference type="EMBL" id="WAEL01000005">
    <property type="protein sequence ID" value="NID11664.1"/>
    <property type="molecule type" value="Genomic_DNA"/>
</dbReference>
<keyword evidence="1" id="KW-0812">Transmembrane</keyword>
<keyword evidence="1" id="KW-1133">Transmembrane helix</keyword>
<proteinExistence type="predicted"/>
<evidence type="ECO:0000313" key="2">
    <source>
        <dbReference type="EMBL" id="NID11664.1"/>
    </source>
</evidence>
<protein>
    <recommendedName>
        <fullName evidence="4">O-antigen ligase domain-containing protein</fullName>
    </recommendedName>
</protein>
<organism evidence="2 3">
    <name type="scientific">Fibrivirga algicola</name>
    <dbReference type="NCBI Taxonomy" id="2950420"/>
    <lineage>
        <taxon>Bacteria</taxon>
        <taxon>Pseudomonadati</taxon>
        <taxon>Bacteroidota</taxon>
        <taxon>Cytophagia</taxon>
        <taxon>Cytophagales</taxon>
        <taxon>Spirosomataceae</taxon>
        <taxon>Fibrivirga</taxon>
    </lineage>
</organism>
<feature type="transmembrane region" description="Helical" evidence="1">
    <location>
        <begin position="62"/>
        <end position="88"/>
    </location>
</feature>
<feature type="transmembrane region" description="Helical" evidence="1">
    <location>
        <begin position="222"/>
        <end position="241"/>
    </location>
</feature>
<accession>A0ABX0QGY8</accession>
<comment type="caution">
    <text evidence="2">The sequence shown here is derived from an EMBL/GenBank/DDBJ whole genome shotgun (WGS) entry which is preliminary data.</text>
</comment>
<feature type="transmembrane region" description="Helical" evidence="1">
    <location>
        <begin position="253"/>
        <end position="278"/>
    </location>
</feature>
<keyword evidence="3" id="KW-1185">Reference proteome</keyword>
<gene>
    <name evidence="2" type="ORF">F7231_15940</name>
</gene>
<evidence type="ECO:0008006" key="4">
    <source>
        <dbReference type="Google" id="ProtNLM"/>
    </source>
</evidence>
<evidence type="ECO:0000313" key="3">
    <source>
        <dbReference type="Proteomes" id="UP000606008"/>
    </source>
</evidence>
<dbReference type="RefSeq" id="WP_166692613.1">
    <property type="nucleotide sequence ID" value="NZ_WAEL01000005.1"/>
</dbReference>
<name>A0ABX0QGY8_9BACT</name>
<reference evidence="2" key="1">
    <citation type="submission" date="2024-05" db="EMBL/GenBank/DDBJ databases">
        <authorList>
            <person name="Jung D.-H."/>
        </authorList>
    </citation>
    <scope>NUCLEOTIDE SEQUENCE</scope>
    <source>
        <strain evidence="2">JA-25</strain>
    </source>
</reference>